<name>A0ABS4W8T7_9MICC</name>
<feature type="domain" description="Pyrrolo-quinoline quinone repeat" evidence="3">
    <location>
        <begin position="297"/>
        <end position="433"/>
    </location>
</feature>
<proteinExistence type="predicted"/>
<sequence length="510" mass="54848">MAKIKRRISVALGICCAGLFIASCTQGGDIENPGQETISGAGLPVESEPVTSSGMRRTQIVDPVWSIKIKALAQPQTANGVVVVLAQGKDSPELVGLTESTGKRLWNAPAARGMIPTGMSMGVDLSKTSNGKDVVLLLKKSKPRDGWGGTVWAKPVALDIQTGKSVYEGPAQVIESFPSQCPDEKDMCYTSINPYTNGSQRMRVDLSKGIQRTLIPHHEVKDTIFPISGGELYGHYRGKTAHLLKLDGDNKSWEVPLAKAMGKKYSTSRGWDIDYSSALGVYSGSIGQKFTTKKDKNGKVVARDWDFTQDKMIGLDAENGKVLWSATGANRACLAPMETHNTVLENGRSYPVRCIYESGAVHFGAADTGKLENERVRLEGFDPVTGKVIWKTQTYSPKPEEDIELAQAPADGGSTLLLSVEKKPTILDTRTGETMEAGPDERFLCSKSAHYEEPEEANAGTLLFPCTASGKKAVGTSAGALEMLNRQGKYAVVGYADAVAAYPVERPAGR</sequence>
<dbReference type="Pfam" id="PF13360">
    <property type="entry name" value="PQQ_2"/>
    <property type="match status" value="1"/>
</dbReference>
<evidence type="ECO:0000256" key="2">
    <source>
        <dbReference type="SAM" id="SignalP"/>
    </source>
</evidence>
<evidence type="ECO:0000256" key="1">
    <source>
        <dbReference type="SAM" id="MobiDB-lite"/>
    </source>
</evidence>
<organism evidence="4 5">
    <name type="scientific">Paeniglutamicibacter psychrophenolicus</name>
    <dbReference type="NCBI Taxonomy" id="257454"/>
    <lineage>
        <taxon>Bacteria</taxon>
        <taxon>Bacillati</taxon>
        <taxon>Actinomycetota</taxon>
        <taxon>Actinomycetes</taxon>
        <taxon>Micrococcales</taxon>
        <taxon>Micrococcaceae</taxon>
        <taxon>Paeniglutamicibacter</taxon>
    </lineage>
</organism>
<feature type="chain" id="PRO_5045245791" description="Pyrrolo-quinoline quinone repeat domain-containing protein" evidence="2">
    <location>
        <begin position="28"/>
        <end position="510"/>
    </location>
</feature>
<feature type="region of interest" description="Disordered" evidence="1">
    <location>
        <begin position="33"/>
        <end position="54"/>
    </location>
</feature>
<protein>
    <recommendedName>
        <fullName evidence="3">Pyrrolo-quinoline quinone repeat domain-containing protein</fullName>
    </recommendedName>
</protein>
<reference evidence="4 5" key="1">
    <citation type="submission" date="2021-03" db="EMBL/GenBank/DDBJ databases">
        <title>Sequencing the genomes of 1000 actinobacteria strains.</title>
        <authorList>
            <person name="Klenk H.-P."/>
        </authorList>
    </citation>
    <scope>NUCLEOTIDE SEQUENCE [LARGE SCALE GENOMIC DNA]</scope>
    <source>
        <strain evidence="4 5">DSM 15454</strain>
    </source>
</reference>
<dbReference type="RefSeq" id="WP_209905910.1">
    <property type="nucleotide sequence ID" value="NZ_BAAAMI010000019.1"/>
</dbReference>
<keyword evidence="5" id="KW-1185">Reference proteome</keyword>
<dbReference type="EMBL" id="JAGIOE010000001">
    <property type="protein sequence ID" value="MBP2372619.1"/>
    <property type="molecule type" value="Genomic_DNA"/>
</dbReference>
<evidence type="ECO:0000313" key="5">
    <source>
        <dbReference type="Proteomes" id="UP000766570"/>
    </source>
</evidence>
<accession>A0ABS4W8T7</accession>
<dbReference type="InterPro" id="IPR002372">
    <property type="entry name" value="PQQ_rpt_dom"/>
</dbReference>
<dbReference type="InterPro" id="IPR011047">
    <property type="entry name" value="Quinoprotein_ADH-like_sf"/>
</dbReference>
<dbReference type="SUPFAM" id="SSF50998">
    <property type="entry name" value="Quinoprotein alcohol dehydrogenase-like"/>
    <property type="match status" value="1"/>
</dbReference>
<evidence type="ECO:0000259" key="3">
    <source>
        <dbReference type="Pfam" id="PF13360"/>
    </source>
</evidence>
<keyword evidence="2" id="KW-0732">Signal</keyword>
<dbReference type="Proteomes" id="UP000766570">
    <property type="component" value="Unassembled WGS sequence"/>
</dbReference>
<feature type="signal peptide" evidence="2">
    <location>
        <begin position="1"/>
        <end position="27"/>
    </location>
</feature>
<dbReference type="Gene3D" id="2.130.10.10">
    <property type="entry name" value="YVTN repeat-like/Quinoprotein amine dehydrogenase"/>
    <property type="match status" value="1"/>
</dbReference>
<dbReference type="PROSITE" id="PS51257">
    <property type="entry name" value="PROKAR_LIPOPROTEIN"/>
    <property type="match status" value="1"/>
</dbReference>
<gene>
    <name evidence="4" type="ORF">JOF46_000531</name>
</gene>
<comment type="caution">
    <text evidence="4">The sequence shown here is derived from an EMBL/GenBank/DDBJ whole genome shotgun (WGS) entry which is preliminary data.</text>
</comment>
<dbReference type="InterPro" id="IPR015943">
    <property type="entry name" value="WD40/YVTN_repeat-like_dom_sf"/>
</dbReference>
<evidence type="ECO:0000313" key="4">
    <source>
        <dbReference type="EMBL" id="MBP2372619.1"/>
    </source>
</evidence>